<keyword evidence="10" id="KW-1185">Reference proteome</keyword>
<sequence>MNRTVAIRVLLGLFAVLLIVALVFNFLPALSNLNSSASSGTPALKVNGETVTSQELDKIRTQNPVLGSASTGVLGDDFKTLIVDQQVLQVLLRQAAKDEKVDRSVVNDQVTQIRKQNNLTDNAAWTNALKSQGYGSDSAFREYVRSQLAIQAKAKAIQAAAPKPTDEQLKLYYALNSASLLNDPKIVARAIVVADKAKADALLKQAQGGADFAQLASANSLENKDRGGALGPVENGTPRPVAQVALPTEVGAAAFAKTTGGLTDVVASGGKFYIVKVEKFIPAAPKTFEEAKSTITDAVTTQLKNEAIESWLDGLKQNVKIETVDPTWKFSNPTVAVVNGQNVPYAEAVSSMIANQQFSALLQQAPADQAAPLVNSFLKPTIVQQLIQQYAAPIIVKNQKIALAGTRAELLAGLNAYGARDVKVSDADVLAFYNSNQAQFKNPAKATVSEAVFKDKQQALAFRQDFKSGDFTAAASKAGATVSERGAVTEGDQKLNTALDKAVFATTRLQSAGEGSLSDVVENSGKFSVAYVTDLVKASVKPLASVQDTIRTQLLAQKKSAAGTAFVTAQLKTIKTQDLLSKVLADQTKRVAVVKPTTPGSTPATPAPVTPSTTPSTPANK</sequence>
<evidence type="ECO:0000313" key="9">
    <source>
        <dbReference type="EMBL" id="GGQ95021.1"/>
    </source>
</evidence>
<dbReference type="EMBL" id="BMQL01000001">
    <property type="protein sequence ID" value="GGQ95021.1"/>
    <property type="molecule type" value="Genomic_DNA"/>
</dbReference>
<dbReference type="AlphaFoldDB" id="A0A918EZV1"/>
<evidence type="ECO:0000259" key="8">
    <source>
        <dbReference type="PROSITE" id="PS50198"/>
    </source>
</evidence>
<keyword evidence="3" id="KW-0732">Signal</keyword>
<evidence type="ECO:0000256" key="7">
    <source>
        <dbReference type="SAM" id="MobiDB-lite"/>
    </source>
</evidence>
<gene>
    <name evidence="9" type="ORF">GCM10008957_04150</name>
</gene>
<dbReference type="InterPro" id="IPR046357">
    <property type="entry name" value="PPIase_dom_sf"/>
</dbReference>
<name>A0A918EZV1_9DEIO</name>
<dbReference type="SUPFAM" id="SSF109998">
    <property type="entry name" value="Triger factor/SurA peptide-binding domain-like"/>
    <property type="match status" value="2"/>
</dbReference>
<protein>
    <recommendedName>
        <fullName evidence="2">peptidylprolyl isomerase</fullName>
        <ecNumber evidence="2">5.2.1.8</ecNumber>
    </recommendedName>
</protein>
<organism evidence="9 10">
    <name type="scientific">Deinococcus ruber</name>
    <dbReference type="NCBI Taxonomy" id="1848197"/>
    <lineage>
        <taxon>Bacteria</taxon>
        <taxon>Thermotogati</taxon>
        <taxon>Deinococcota</taxon>
        <taxon>Deinococci</taxon>
        <taxon>Deinococcales</taxon>
        <taxon>Deinococcaceae</taxon>
        <taxon>Deinococcus</taxon>
    </lineage>
</organism>
<dbReference type="Gene3D" id="6.10.140.970">
    <property type="match status" value="1"/>
</dbReference>
<dbReference type="InterPro" id="IPR027304">
    <property type="entry name" value="Trigger_fact/SurA_dom_sf"/>
</dbReference>
<feature type="region of interest" description="Disordered" evidence="7">
    <location>
        <begin position="594"/>
        <end position="621"/>
    </location>
</feature>
<dbReference type="InterPro" id="IPR000297">
    <property type="entry name" value="PPIase_PpiC"/>
</dbReference>
<evidence type="ECO:0000256" key="2">
    <source>
        <dbReference type="ARBA" id="ARBA00013194"/>
    </source>
</evidence>
<dbReference type="SUPFAM" id="SSF54534">
    <property type="entry name" value="FKBP-like"/>
    <property type="match status" value="1"/>
</dbReference>
<dbReference type="InterPro" id="IPR050245">
    <property type="entry name" value="PrsA_foldase"/>
</dbReference>
<reference evidence="9" key="1">
    <citation type="journal article" date="2014" name="Int. J. Syst. Evol. Microbiol.">
        <title>Complete genome sequence of Corynebacterium casei LMG S-19264T (=DSM 44701T), isolated from a smear-ripened cheese.</title>
        <authorList>
            <consortium name="US DOE Joint Genome Institute (JGI-PGF)"/>
            <person name="Walter F."/>
            <person name="Albersmeier A."/>
            <person name="Kalinowski J."/>
            <person name="Ruckert C."/>
        </authorList>
    </citation>
    <scope>NUCLEOTIDE SEQUENCE</scope>
    <source>
        <strain evidence="9">JCM 31311</strain>
    </source>
</reference>
<evidence type="ECO:0000256" key="6">
    <source>
        <dbReference type="PROSITE-ProRule" id="PRU00278"/>
    </source>
</evidence>
<keyword evidence="4 6" id="KW-0697">Rotamase</keyword>
<evidence type="ECO:0000256" key="3">
    <source>
        <dbReference type="ARBA" id="ARBA00022729"/>
    </source>
</evidence>
<accession>A0A918EZV1</accession>
<evidence type="ECO:0000256" key="4">
    <source>
        <dbReference type="ARBA" id="ARBA00023110"/>
    </source>
</evidence>
<dbReference type="PANTHER" id="PTHR47245">
    <property type="entry name" value="PEPTIDYLPROLYL ISOMERASE"/>
    <property type="match status" value="1"/>
</dbReference>
<dbReference type="PANTHER" id="PTHR47245:SF1">
    <property type="entry name" value="FOLDASE PROTEIN PRSA"/>
    <property type="match status" value="1"/>
</dbReference>
<dbReference type="PROSITE" id="PS50198">
    <property type="entry name" value="PPIC_PPIASE_2"/>
    <property type="match status" value="1"/>
</dbReference>
<feature type="domain" description="PpiC" evidence="8">
    <location>
        <begin position="183"/>
        <end position="279"/>
    </location>
</feature>
<dbReference type="RefSeq" id="WP_229775808.1">
    <property type="nucleotide sequence ID" value="NZ_BMQL01000001.1"/>
</dbReference>
<comment type="catalytic activity">
    <reaction evidence="1">
        <text>[protein]-peptidylproline (omega=180) = [protein]-peptidylproline (omega=0)</text>
        <dbReference type="Rhea" id="RHEA:16237"/>
        <dbReference type="Rhea" id="RHEA-COMP:10747"/>
        <dbReference type="Rhea" id="RHEA-COMP:10748"/>
        <dbReference type="ChEBI" id="CHEBI:83833"/>
        <dbReference type="ChEBI" id="CHEBI:83834"/>
        <dbReference type="EC" id="5.2.1.8"/>
    </reaction>
</comment>
<keyword evidence="5 6" id="KW-0413">Isomerase</keyword>
<dbReference type="Gene3D" id="1.10.4030.10">
    <property type="entry name" value="Porin chaperone SurA, peptide-binding domain"/>
    <property type="match status" value="1"/>
</dbReference>
<dbReference type="Pfam" id="PF13145">
    <property type="entry name" value="Rotamase_2"/>
    <property type="match status" value="2"/>
</dbReference>
<dbReference type="Proteomes" id="UP000603865">
    <property type="component" value="Unassembled WGS sequence"/>
</dbReference>
<evidence type="ECO:0000256" key="5">
    <source>
        <dbReference type="ARBA" id="ARBA00023235"/>
    </source>
</evidence>
<evidence type="ECO:0000256" key="1">
    <source>
        <dbReference type="ARBA" id="ARBA00000971"/>
    </source>
</evidence>
<proteinExistence type="predicted"/>
<comment type="caution">
    <text evidence="9">The sequence shown here is derived from an EMBL/GenBank/DDBJ whole genome shotgun (WGS) entry which is preliminary data.</text>
</comment>
<reference evidence="9" key="2">
    <citation type="submission" date="2020-09" db="EMBL/GenBank/DDBJ databases">
        <authorList>
            <person name="Sun Q."/>
            <person name="Ohkuma M."/>
        </authorList>
    </citation>
    <scope>NUCLEOTIDE SEQUENCE</scope>
    <source>
        <strain evidence="9">JCM 31311</strain>
    </source>
</reference>
<evidence type="ECO:0000313" key="10">
    <source>
        <dbReference type="Proteomes" id="UP000603865"/>
    </source>
</evidence>
<dbReference type="Gene3D" id="3.10.50.40">
    <property type="match status" value="1"/>
</dbReference>
<dbReference type="EC" id="5.2.1.8" evidence="2"/>
<feature type="compositionally biased region" description="Low complexity" evidence="7">
    <location>
        <begin position="610"/>
        <end position="621"/>
    </location>
</feature>
<dbReference type="GO" id="GO:0003755">
    <property type="term" value="F:peptidyl-prolyl cis-trans isomerase activity"/>
    <property type="evidence" value="ECO:0007669"/>
    <property type="project" value="UniProtKB-KW"/>
</dbReference>
<dbReference type="Pfam" id="PF13624">
    <property type="entry name" value="SurA_N_3"/>
    <property type="match status" value="1"/>
</dbReference>